<gene>
    <name evidence="4" type="ORF">PENSUB_1295</name>
</gene>
<dbReference type="Gene3D" id="1.25.40.20">
    <property type="entry name" value="Ankyrin repeat-containing domain"/>
    <property type="match status" value="1"/>
</dbReference>
<dbReference type="PROSITE" id="PS50297">
    <property type="entry name" value="ANK_REP_REGION"/>
    <property type="match status" value="1"/>
</dbReference>
<proteinExistence type="predicted"/>
<evidence type="ECO:0000256" key="2">
    <source>
        <dbReference type="ARBA" id="ARBA00023043"/>
    </source>
</evidence>
<dbReference type="PANTHER" id="PTHR24171:SF9">
    <property type="entry name" value="ANKYRIN REPEAT DOMAIN-CONTAINING PROTEIN 39"/>
    <property type="match status" value="1"/>
</dbReference>
<comment type="caution">
    <text evidence="4">The sequence shown here is derived from an EMBL/GenBank/DDBJ whole genome shotgun (WGS) entry which is preliminary data.</text>
</comment>
<keyword evidence="2 3" id="KW-0040">ANK repeat</keyword>
<dbReference type="Proteomes" id="UP000186955">
    <property type="component" value="Unassembled WGS sequence"/>
</dbReference>
<dbReference type="Pfam" id="PF12796">
    <property type="entry name" value="Ank_2"/>
    <property type="match status" value="1"/>
</dbReference>
<dbReference type="AlphaFoldDB" id="A0A1Q5UL33"/>
<organism evidence="4 5">
    <name type="scientific">Penicillium subrubescens</name>
    <dbReference type="NCBI Taxonomy" id="1316194"/>
    <lineage>
        <taxon>Eukaryota</taxon>
        <taxon>Fungi</taxon>
        <taxon>Dikarya</taxon>
        <taxon>Ascomycota</taxon>
        <taxon>Pezizomycotina</taxon>
        <taxon>Eurotiomycetes</taxon>
        <taxon>Eurotiomycetidae</taxon>
        <taxon>Eurotiales</taxon>
        <taxon>Aspergillaceae</taxon>
        <taxon>Penicillium</taxon>
    </lineage>
</organism>
<dbReference type="SMART" id="SM00248">
    <property type="entry name" value="ANK"/>
    <property type="match status" value="2"/>
</dbReference>
<dbReference type="EMBL" id="MNBE01000157">
    <property type="protein sequence ID" value="OKP13195.1"/>
    <property type="molecule type" value="Genomic_DNA"/>
</dbReference>
<accession>A0A1Q5UL33</accession>
<feature type="repeat" description="ANK" evidence="3">
    <location>
        <begin position="50"/>
        <end position="82"/>
    </location>
</feature>
<dbReference type="InterPro" id="IPR002110">
    <property type="entry name" value="Ankyrin_rpt"/>
</dbReference>
<evidence type="ECO:0000256" key="1">
    <source>
        <dbReference type="ARBA" id="ARBA00022737"/>
    </source>
</evidence>
<sequence length="94" mass="10046">MVSILLDARASVESRCEDGRSALHLATKHPTNVAKLLLGARAEVNLQANDGCTPLHDAVAENNQEIIALLIFHQASLGAKDTEGRTALDLAVQY</sequence>
<dbReference type="STRING" id="1316194.A0A1Q5UL33"/>
<protein>
    <submittedName>
        <fullName evidence="4">Uncharacterized protein</fullName>
    </submittedName>
</protein>
<dbReference type="SUPFAM" id="SSF48403">
    <property type="entry name" value="Ankyrin repeat"/>
    <property type="match status" value="1"/>
</dbReference>
<reference evidence="4 5" key="1">
    <citation type="submission" date="2016-10" db="EMBL/GenBank/DDBJ databases">
        <title>Genome sequence of the ascomycete fungus Penicillium subrubescens.</title>
        <authorList>
            <person name="De Vries R.P."/>
            <person name="Peng M."/>
            <person name="Dilokpimol A."/>
            <person name="Hilden K."/>
            <person name="Makela M.R."/>
            <person name="Grigoriev I."/>
            <person name="Riley R."/>
            <person name="Granchi Z."/>
        </authorList>
    </citation>
    <scope>NUCLEOTIDE SEQUENCE [LARGE SCALE GENOMIC DNA]</scope>
    <source>
        <strain evidence="4 5">CBS 132785</strain>
    </source>
</reference>
<evidence type="ECO:0000256" key="3">
    <source>
        <dbReference type="PROSITE-ProRule" id="PRU00023"/>
    </source>
</evidence>
<dbReference type="InterPro" id="IPR036770">
    <property type="entry name" value="Ankyrin_rpt-contain_sf"/>
</dbReference>
<keyword evidence="1" id="KW-0677">Repeat</keyword>
<keyword evidence="5" id="KW-1185">Reference proteome</keyword>
<evidence type="ECO:0000313" key="4">
    <source>
        <dbReference type="EMBL" id="OKP13195.1"/>
    </source>
</evidence>
<name>A0A1Q5UL33_9EURO</name>
<dbReference type="PROSITE" id="PS50088">
    <property type="entry name" value="ANK_REPEAT"/>
    <property type="match status" value="1"/>
</dbReference>
<evidence type="ECO:0000313" key="5">
    <source>
        <dbReference type="Proteomes" id="UP000186955"/>
    </source>
</evidence>
<dbReference type="PANTHER" id="PTHR24171">
    <property type="entry name" value="ANKYRIN REPEAT DOMAIN-CONTAINING PROTEIN 39-RELATED"/>
    <property type="match status" value="1"/>
</dbReference>